<name>X0XXT5_9ZZZZ</name>
<protein>
    <submittedName>
        <fullName evidence="4">Uncharacterized protein</fullName>
    </submittedName>
</protein>
<dbReference type="EMBL" id="BARS01051725">
    <property type="protein sequence ID" value="GAG48160.1"/>
    <property type="molecule type" value="Genomic_DNA"/>
</dbReference>
<proteinExistence type="predicted"/>
<keyword evidence="3" id="KW-0998">Cell outer membrane</keyword>
<evidence type="ECO:0000256" key="2">
    <source>
        <dbReference type="ARBA" id="ARBA00023136"/>
    </source>
</evidence>
<evidence type="ECO:0000256" key="3">
    <source>
        <dbReference type="ARBA" id="ARBA00023237"/>
    </source>
</evidence>
<accession>X0XXT5</accession>
<gene>
    <name evidence="4" type="ORF">S01H1_76992</name>
</gene>
<sequence>TLRLSCNYTRLDSKDTSPIPYYNGNELPGRPQHVASLSSELFGRRWSVTWEFHYMGSNYLDRANLVPSGERKIHDLILVLRSPGHGISLSLQGHNLGDERIYDVSGFPLPGRSLFATIGYSN</sequence>
<comment type="subcellular location">
    <subcellularLocation>
        <location evidence="1">Cell outer membrane</location>
    </subcellularLocation>
</comment>
<dbReference type="AlphaFoldDB" id="X0XXT5"/>
<evidence type="ECO:0000256" key="1">
    <source>
        <dbReference type="ARBA" id="ARBA00004442"/>
    </source>
</evidence>
<organism evidence="4">
    <name type="scientific">marine sediment metagenome</name>
    <dbReference type="NCBI Taxonomy" id="412755"/>
    <lineage>
        <taxon>unclassified sequences</taxon>
        <taxon>metagenomes</taxon>
        <taxon>ecological metagenomes</taxon>
    </lineage>
</organism>
<reference evidence="4" key="1">
    <citation type="journal article" date="2014" name="Front. Microbiol.">
        <title>High frequency of phylogenetically diverse reductive dehalogenase-homologous genes in deep subseafloor sedimentary metagenomes.</title>
        <authorList>
            <person name="Kawai M."/>
            <person name="Futagami T."/>
            <person name="Toyoda A."/>
            <person name="Takaki Y."/>
            <person name="Nishi S."/>
            <person name="Hori S."/>
            <person name="Arai W."/>
            <person name="Tsubouchi T."/>
            <person name="Morono Y."/>
            <person name="Uchiyama I."/>
            <person name="Ito T."/>
            <person name="Fujiyama A."/>
            <person name="Inagaki F."/>
            <person name="Takami H."/>
        </authorList>
    </citation>
    <scope>NUCLEOTIDE SEQUENCE</scope>
    <source>
        <strain evidence="4">Expedition CK06-06</strain>
    </source>
</reference>
<dbReference type="Gene3D" id="2.40.170.20">
    <property type="entry name" value="TonB-dependent receptor, beta-barrel domain"/>
    <property type="match status" value="1"/>
</dbReference>
<evidence type="ECO:0000313" key="4">
    <source>
        <dbReference type="EMBL" id="GAG48160.1"/>
    </source>
</evidence>
<dbReference type="SUPFAM" id="SSF56935">
    <property type="entry name" value="Porins"/>
    <property type="match status" value="1"/>
</dbReference>
<dbReference type="InterPro" id="IPR036942">
    <property type="entry name" value="Beta-barrel_TonB_sf"/>
</dbReference>
<comment type="caution">
    <text evidence="4">The sequence shown here is derived from an EMBL/GenBank/DDBJ whole genome shotgun (WGS) entry which is preliminary data.</text>
</comment>
<feature type="non-terminal residue" evidence="4">
    <location>
        <position position="1"/>
    </location>
</feature>
<dbReference type="GO" id="GO:0009279">
    <property type="term" value="C:cell outer membrane"/>
    <property type="evidence" value="ECO:0007669"/>
    <property type="project" value="UniProtKB-SubCell"/>
</dbReference>
<keyword evidence="2" id="KW-0472">Membrane</keyword>